<feature type="transmembrane region" description="Helical" evidence="8">
    <location>
        <begin position="310"/>
        <end position="328"/>
    </location>
</feature>
<feature type="transmembrane region" description="Helical" evidence="8">
    <location>
        <begin position="85"/>
        <end position="103"/>
    </location>
</feature>
<dbReference type="Gene3D" id="1.20.1250.20">
    <property type="entry name" value="MFS general substrate transporter like domains"/>
    <property type="match status" value="1"/>
</dbReference>
<keyword evidence="4" id="KW-1003">Cell membrane</keyword>
<protein>
    <submittedName>
        <fullName evidence="10">MFS transporter</fullName>
    </submittedName>
</protein>
<evidence type="ECO:0000256" key="4">
    <source>
        <dbReference type="ARBA" id="ARBA00022475"/>
    </source>
</evidence>
<evidence type="ECO:0000259" key="9">
    <source>
        <dbReference type="PROSITE" id="PS50850"/>
    </source>
</evidence>
<evidence type="ECO:0000256" key="8">
    <source>
        <dbReference type="SAM" id="Phobius"/>
    </source>
</evidence>
<comment type="caution">
    <text evidence="10">The sequence shown here is derived from an EMBL/GenBank/DDBJ whole genome shotgun (WGS) entry which is preliminary data.</text>
</comment>
<accession>A0ABS1D0C9</accession>
<feature type="transmembrane region" description="Helical" evidence="8">
    <location>
        <begin position="349"/>
        <end position="368"/>
    </location>
</feature>
<feature type="transmembrane region" description="Helical" evidence="8">
    <location>
        <begin position="141"/>
        <end position="162"/>
    </location>
</feature>
<feature type="transmembrane region" description="Helical" evidence="8">
    <location>
        <begin position="260"/>
        <end position="279"/>
    </location>
</feature>
<dbReference type="SUPFAM" id="SSF103473">
    <property type="entry name" value="MFS general substrate transporter"/>
    <property type="match status" value="1"/>
</dbReference>
<dbReference type="InterPro" id="IPR020846">
    <property type="entry name" value="MFS_dom"/>
</dbReference>
<keyword evidence="6 8" id="KW-1133">Transmembrane helix</keyword>
<dbReference type="PANTHER" id="PTHR43271:SF2">
    <property type="entry name" value="BLL2771 PROTEIN"/>
    <property type="match status" value="1"/>
</dbReference>
<dbReference type="PROSITE" id="PS50850">
    <property type="entry name" value="MFS"/>
    <property type="match status" value="1"/>
</dbReference>
<dbReference type="CDD" id="cd17324">
    <property type="entry name" value="MFS_NepI_like"/>
    <property type="match status" value="1"/>
</dbReference>
<evidence type="ECO:0000313" key="11">
    <source>
        <dbReference type="Proteomes" id="UP000697995"/>
    </source>
</evidence>
<name>A0ABS1D0C9_9PROT</name>
<proteinExistence type="inferred from homology"/>
<feature type="domain" description="Major facilitator superfamily (MFS) profile" evidence="9">
    <location>
        <begin position="19"/>
        <end position="400"/>
    </location>
</feature>
<dbReference type="EMBL" id="NRSG01000160">
    <property type="protein sequence ID" value="MBK1660251.1"/>
    <property type="molecule type" value="Genomic_DNA"/>
</dbReference>
<evidence type="ECO:0000256" key="3">
    <source>
        <dbReference type="ARBA" id="ARBA00022448"/>
    </source>
</evidence>
<feature type="transmembrane region" description="Helical" evidence="8">
    <location>
        <begin position="374"/>
        <end position="393"/>
    </location>
</feature>
<evidence type="ECO:0000256" key="6">
    <source>
        <dbReference type="ARBA" id="ARBA00022989"/>
    </source>
</evidence>
<sequence length="400" mass="40004">MAMTAAAPAPMAAPGAVRRGVLIALTAFLTLVDLFAAQAVLPSLAAHYDVSAGAMGTAVNAGTLGMAIACLGVALLGRRIDRRRAIVASLLLLSVPTALLATAPGLASFAALRVAQGLCMAAAFTLTLAHLGERCSAAEAAGAFAAYVTGNVASNLVGRLVAAGLAEHLGLARNFYAFALLNLAGAVLVRATLGRDAAAAVPATSPVPGTAMPAAWRRHLRNPRLRAGFGLGFCILFAFIGCFTYVNFALVAPPFGLGRMQLGLVYLVFLPAMLTTPLAGRAVARLGGPAALTGGLGVAGLGLPPLLLPWLPAVLAGLVLVAAGSFLAQAVATGQVNRAAETDHGAASGLYLASYFAGGLAGSAALGWAFMAWGWPGCVAGIALALAAAALLARRLRPAG</sequence>
<dbReference type="InterPro" id="IPR036259">
    <property type="entry name" value="MFS_trans_sf"/>
</dbReference>
<comment type="subcellular location">
    <subcellularLocation>
        <location evidence="1">Cell membrane</location>
        <topology evidence="1">Multi-pass membrane protein</topology>
    </subcellularLocation>
</comment>
<dbReference type="Proteomes" id="UP000697995">
    <property type="component" value="Unassembled WGS sequence"/>
</dbReference>
<feature type="transmembrane region" description="Helical" evidence="8">
    <location>
        <begin position="174"/>
        <end position="193"/>
    </location>
</feature>
<dbReference type="InterPro" id="IPR011701">
    <property type="entry name" value="MFS"/>
</dbReference>
<keyword evidence="3" id="KW-0813">Transport</keyword>
<gene>
    <name evidence="10" type="ORF">CKO45_18630</name>
</gene>
<dbReference type="Pfam" id="PF07690">
    <property type="entry name" value="MFS_1"/>
    <property type="match status" value="1"/>
</dbReference>
<keyword evidence="7 8" id="KW-0472">Membrane</keyword>
<keyword evidence="11" id="KW-1185">Reference proteome</keyword>
<feature type="transmembrane region" description="Helical" evidence="8">
    <location>
        <begin position="227"/>
        <end position="248"/>
    </location>
</feature>
<evidence type="ECO:0000313" key="10">
    <source>
        <dbReference type="EMBL" id="MBK1660251.1"/>
    </source>
</evidence>
<evidence type="ECO:0000256" key="5">
    <source>
        <dbReference type="ARBA" id="ARBA00022692"/>
    </source>
</evidence>
<organism evidence="10 11">
    <name type="scientific">Paracraurococcus ruber</name>
    <dbReference type="NCBI Taxonomy" id="77675"/>
    <lineage>
        <taxon>Bacteria</taxon>
        <taxon>Pseudomonadati</taxon>
        <taxon>Pseudomonadota</taxon>
        <taxon>Alphaproteobacteria</taxon>
        <taxon>Acetobacterales</taxon>
        <taxon>Roseomonadaceae</taxon>
        <taxon>Paracraurococcus</taxon>
    </lineage>
</organism>
<keyword evidence="5 8" id="KW-0812">Transmembrane</keyword>
<evidence type="ECO:0000256" key="7">
    <source>
        <dbReference type="ARBA" id="ARBA00023136"/>
    </source>
</evidence>
<comment type="similarity">
    <text evidence="2">Belongs to the major facilitator superfamily.</text>
</comment>
<dbReference type="PANTHER" id="PTHR43271">
    <property type="entry name" value="BLL2771 PROTEIN"/>
    <property type="match status" value="1"/>
</dbReference>
<feature type="transmembrane region" description="Helical" evidence="8">
    <location>
        <begin position="52"/>
        <end position="76"/>
    </location>
</feature>
<reference evidence="10 11" key="1">
    <citation type="journal article" date="2020" name="Microorganisms">
        <title>Osmotic Adaptation and Compatible Solute Biosynthesis of Phototrophic Bacteria as Revealed from Genome Analyses.</title>
        <authorList>
            <person name="Imhoff J.F."/>
            <person name="Rahn T."/>
            <person name="Kunzel S."/>
            <person name="Keller A."/>
            <person name="Neulinger S.C."/>
        </authorList>
    </citation>
    <scope>NUCLEOTIDE SEQUENCE [LARGE SCALE GENOMIC DNA]</scope>
    <source>
        <strain evidence="10 11">DSM 15382</strain>
    </source>
</reference>
<evidence type="ECO:0000256" key="1">
    <source>
        <dbReference type="ARBA" id="ARBA00004651"/>
    </source>
</evidence>
<evidence type="ECO:0000256" key="2">
    <source>
        <dbReference type="ARBA" id="ARBA00008335"/>
    </source>
</evidence>